<dbReference type="Pfam" id="PF00450">
    <property type="entry name" value="Peptidase_S10"/>
    <property type="match status" value="1"/>
</dbReference>
<dbReference type="ExpressionAtlas" id="A0A077RRH3">
    <property type="expression patterns" value="baseline"/>
</dbReference>
<accession>A0A077RRH3</accession>
<dbReference type="Gene3D" id="6.10.250.940">
    <property type="match status" value="1"/>
</dbReference>
<keyword evidence="5" id="KW-0378">Hydrolase</keyword>
<name>A0A077RRH3_WHEAT</name>
<keyword evidence="3" id="KW-0645">Protease</keyword>
<evidence type="ECO:0000313" key="9">
    <source>
        <dbReference type="EMBL" id="CDM82442.1"/>
    </source>
</evidence>
<evidence type="ECO:0000256" key="8">
    <source>
        <dbReference type="SAM" id="MobiDB-lite"/>
    </source>
</evidence>
<dbReference type="AlphaFoldDB" id="A0A077RRH3"/>
<dbReference type="HOGENOM" id="CLU_328838_0_0_1"/>
<feature type="region of interest" description="Disordered" evidence="8">
    <location>
        <begin position="344"/>
        <end position="378"/>
    </location>
</feature>
<evidence type="ECO:0000256" key="6">
    <source>
        <dbReference type="ARBA" id="ARBA00023157"/>
    </source>
</evidence>
<evidence type="ECO:0000256" key="1">
    <source>
        <dbReference type="ARBA" id="ARBA00009431"/>
    </source>
</evidence>
<reference evidence="9" key="1">
    <citation type="journal article" date="2014" name="Science">
        <title>Structural and functional partitioning of bread wheat chromosome 3B.</title>
        <authorList>
            <person name="Choulet F."/>
            <person name="Alberti A."/>
            <person name="Theil S."/>
            <person name="Glover N."/>
            <person name="Barbe V."/>
            <person name="Daron J."/>
            <person name="Pingault L."/>
            <person name="Sourdille P."/>
            <person name="Couloux A."/>
            <person name="Paux E."/>
            <person name="Leroy P."/>
            <person name="Mangenot S."/>
            <person name="Guilhot N."/>
            <person name="Le Gouis J."/>
            <person name="Balfourier F."/>
            <person name="Alaux M."/>
            <person name="Jamilloux V."/>
            <person name="Poulain J."/>
            <person name="Durand C."/>
            <person name="Bellec A."/>
            <person name="Gaspin C."/>
            <person name="Safar J."/>
            <person name="Dolezel J."/>
            <person name="Rogers J."/>
            <person name="Vandepoele K."/>
            <person name="Aury J.M."/>
            <person name="Mayer K."/>
            <person name="Berges H."/>
            <person name="Quesneville H."/>
            <person name="Wincker P."/>
            <person name="Feuillet C."/>
        </authorList>
    </citation>
    <scope>NUCLEOTIDE SEQUENCE</scope>
</reference>
<keyword evidence="2" id="KW-0121">Carboxypeptidase</keyword>
<keyword evidence="6" id="KW-1015">Disulfide bond</keyword>
<dbReference type="PANTHER" id="PTHR11802:SF235">
    <property type="entry name" value="SERINE CARBOXYPEPTIDASE-LIKE 33"/>
    <property type="match status" value="1"/>
</dbReference>
<dbReference type="FunFam" id="3.40.50.11320:FF:000001">
    <property type="entry name" value="Carboxypeptidase"/>
    <property type="match status" value="1"/>
</dbReference>
<dbReference type="Gene3D" id="3.40.50.1820">
    <property type="entry name" value="alpha/beta hydrolase"/>
    <property type="match status" value="1"/>
</dbReference>
<keyword evidence="4" id="KW-0732">Signal</keyword>
<feature type="compositionally biased region" description="Gly residues" evidence="8">
    <location>
        <begin position="413"/>
        <end position="429"/>
    </location>
</feature>
<organism evidence="9">
    <name type="scientific">Triticum aestivum</name>
    <name type="common">Wheat</name>
    <dbReference type="NCBI Taxonomy" id="4565"/>
    <lineage>
        <taxon>Eukaryota</taxon>
        <taxon>Viridiplantae</taxon>
        <taxon>Streptophyta</taxon>
        <taxon>Embryophyta</taxon>
        <taxon>Tracheophyta</taxon>
        <taxon>Spermatophyta</taxon>
        <taxon>Magnoliopsida</taxon>
        <taxon>Liliopsida</taxon>
        <taxon>Poales</taxon>
        <taxon>Poaceae</taxon>
        <taxon>BOP clade</taxon>
        <taxon>Pooideae</taxon>
        <taxon>Triticodae</taxon>
        <taxon>Triticeae</taxon>
        <taxon>Triticinae</taxon>
        <taxon>Triticum</taxon>
    </lineage>
</organism>
<feature type="region of interest" description="Disordered" evidence="8">
    <location>
        <begin position="391"/>
        <end position="484"/>
    </location>
</feature>
<dbReference type="GO" id="GO:0006508">
    <property type="term" value="P:proteolysis"/>
    <property type="evidence" value="ECO:0007669"/>
    <property type="project" value="UniProtKB-KW"/>
</dbReference>
<dbReference type="SUPFAM" id="SSF53474">
    <property type="entry name" value="alpha/beta-Hydrolases"/>
    <property type="match status" value="1"/>
</dbReference>
<gene>
    <name evidence="9" type="ORF">TRAES_3BF152800010CFD_c1</name>
</gene>
<feature type="compositionally biased region" description="Low complexity" evidence="8">
    <location>
        <begin position="391"/>
        <end position="412"/>
    </location>
</feature>
<evidence type="ECO:0008006" key="10">
    <source>
        <dbReference type="Google" id="ProtNLM"/>
    </source>
</evidence>
<evidence type="ECO:0000256" key="2">
    <source>
        <dbReference type="ARBA" id="ARBA00022645"/>
    </source>
</evidence>
<protein>
    <recommendedName>
        <fullName evidence="10">Carboxypeptidase</fullName>
    </recommendedName>
</protein>
<dbReference type="Gene3D" id="3.40.50.11320">
    <property type="match status" value="1"/>
</dbReference>
<dbReference type="PANTHER" id="PTHR11802">
    <property type="entry name" value="SERINE PROTEASE FAMILY S10 SERINE CARBOXYPEPTIDASE"/>
    <property type="match status" value="1"/>
</dbReference>
<dbReference type="InterPro" id="IPR001563">
    <property type="entry name" value="Peptidase_S10"/>
</dbReference>
<sequence length="874" mass="93381">MDGAAFLPLLPPPPDPPPAGRTAPPRPAREESPLSGRSPETGGSPDSQSAAEIGGFLHPAKWKIFFQDVREAGRRSEGVLYSYYPSRWTVVCDLAGDILGGEYLKADEKINEGTRLLIDIFDVTVHSRVQEEPETLDHIDLIDLTEDPKPSKPRFSGRFWVLADEDDEVTLVDDDDAGDSPEYSPTPSSIICEAFDQGYSEDEVAAIGDGVVPLDDPARQGLRSEDKLEVLRRIVNRRTSAAASRPWKGPIPKVCLPKPILSDFITENSWKLVKRKKARRSSAAMVPAPAIDRSAVIRNHRVARLNELLGRESGLSVGGPVLSEPATMACGLVDAGYEARGDLHPTTTPPCGRPVPTRVRNGGRRSCFADRGGGRAPRIPPLQAMEGHGVPAASGMPPGAAGRGGPTQAPAVGRGGGGAPAGTGGGGAGVPLAAGSGGAPPPLRAGPSAGRPGTVVGGQRAQVGGATKTAPAGRGVAAPAGSRPAAPVMMAAGRGGPRPMLPTPGVAAGRGTLVARPPPPGAHGQHPVASQVGARPPHFVARQVKDAATPVLQQAQWGDDGYNVYGDGQHRGSSSTGGGRGYAWQSDGHYVPQLADLVYERNKDKKASTYINFKGFIVGNPLTDDYYDSKGLAEYAWSHAVVSDEVYDRIKKDCDFRASKWTDDCNKAMNTIYGQYQLIDIYNIYAPKCNLGQTSAASVVDKALEYSDHEPSRRRIRLFSGYDECYSSYAQEYFNKADVQRALHANVNGMLPGKWQVCSDSILKSYNFSVLSILPIYSKLIKAGLRVWLYSGDADGRVPVIGSRYCVEALGLPIKSQWQPWYLNKQVAGRFVEYHGMTMVTIRGAGHLVPLNKPTEGIALIDAFLLGKQLPTHR</sequence>
<evidence type="ECO:0000256" key="3">
    <source>
        <dbReference type="ARBA" id="ARBA00022670"/>
    </source>
</evidence>
<evidence type="ECO:0000256" key="7">
    <source>
        <dbReference type="ARBA" id="ARBA00023180"/>
    </source>
</evidence>
<evidence type="ECO:0000256" key="4">
    <source>
        <dbReference type="ARBA" id="ARBA00022729"/>
    </source>
</evidence>
<dbReference type="EMBL" id="HG670306">
    <property type="protein sequence ID" value="CDM82442.1"/>
    <property type="molecule type" value="Genomic_DNA"/>
</dbReference>
<feature type="compositionally biased region" description="Pro residues" evidence="8">
    <location>
        <begin position="9"/>
        <end position="19"/>
    </location>
</feature>
<dbReference type="InterPro" id="IPR029058">
    <property type="entry name" value="AB_hydrolase_fold"/>
</dbReference>
<feature type="compositionally biased region" description="Low complexity" evidence="8">
    <location>
        <begin position="445"/>
        <end position="484"/>
    </location>
</feature>
<evidence type="ECO:0000256" key="5">
    <source>
        <dbReference type="ARBA" id="ARBA00022801"/>
    </source>
</evidence>
<comment type="similarity">
    <text evidence="1">Belongs to the peptidase S10 family.</text>
</comment>
<dbReference type="GO" id="GO:0004185">
    <property type="term" value="F:serine-type carboxypeptidase activity"/>
    <property type="evidence" value="ECO:0007669"/>
    <property type="project" value="InterPro"/>
</dbReference>
<proteinExistence type="inferred from homology"/>
<keyword evidence="7" id="KW-0325">Glycoprotein</keyword>
<feature type="region of interest" description="Disordered" evidence="8">
    <location>
        <begin position="1"/>
        <end position="51"/>
    </location>
</feature>